<keyword evidence="1" id="KW-0255">Endonuclease</keyword>
<dbReference type="SUPFAM" id="SSF50118">
    <property type="entry name" value="Cell growth inhibitor/plasmid maintenance toxic component"/>
    <property type="match status" value="1"/>
</dbReference>
<dbReference type="GO" id="GO:0016787">
    <property type="term" value="F:hydrolase activity"/>
    <property type="evidence" value="ECO:0007669"/>
    <property type="project" value="UniProtKB-KW"/>
</dbReference>
<dbReference type="AlphaFoldDB" id="A0A1G2T6E8"/>
<dbReference type="GO" id="GO:0003677">
    <property type="term" value="F:DNA binding"/>
    <property type="evidence" value="ECO:0007669"/>
    <property type="project" value="InterPro"/>
</dbReference>
<dbReference type="Gene3D" id="2.30.30.110">
    <property type="match status" value="1"/>
</dbReference>
<evidence type="ECO:0000313" key="2">
    <source>
        <dbReference type="EMBL" id="OHA92846.1"/>
    </source>
</evidence>
<dbReference type="EC" id="3.1.-.-" evidence="1"/>
<dbReference type="GO" id="GO:0004521">
    <property type="term" value="F:RNA endonuclease activity"/>
    <property type="evidence" value="ECO:0007669"/>
    <property type="project" value="TreeGrafter"/>
</dbReference>
<accession>A0A1G2T6E8</accession>
<evidence type="ECO:0000313" key="3">
    <source>
        <dbReference type="Proteomes" id="UP000179264"/>
    </source>
</evidence>
<protein>
    <recommendedName>
        <fullName evidence="1">mRNA interferase</fullName>
        <ecNumber evidence="1">3.1.-.-</ecNumber>
    </recommendedName>
</protein>
<dbReference type="InterPro" id="IPR003477">
    <property type="entry name" value="PemK-like"/>
</dbReference>
<evidence type="ECO:0000256" key="1">
    <source>
        <dbReference type="PIRNR" id="PIRNR033490"/>
    </source>
</evidence>
<dbReference type="GO" id="GO:0006402">
    <property type="term" value="P:mRNA catabolic process"/>
    <property type="evidence" value="ECO:0007669"/>
    <property type="project" value="TreeGrafter"/>
</dbReference>
<organism evidence="2 3">
    <name type="scientific">Candidatus Zambryskibacteria bacterium RIFCSPHIGHO2_02_38_10.5</name>
    <dbReference type="NCBI Taxonomy" id="1802742"/>
    <lineage>
        <taxon>Bacteria</taxon>
        <taxon>Candidatus Zambryskiibacteriota</taxon>
    </lineage>
</organism>
<dbReference type="PANTHER" id="PTHR33988">
    <property type="entry name" value="ENDORIBONUCLEASE MAZF-RELATED"/>
    <property type="match status" value="1"/>
</dbReference>
<keyword evidence="1" id="KW-0540">Nuclease</keyword>
<comment type="caution">
    <text evidence="2">The sequence shown here is derived from an EMBL/GenBank/DDBJ whole genome shotgun (WGS) entry which is preliminary data.</text>
</comment>
<dbReference type="InterPro" id="IPR011067">
    <property type="entry name" value="Plasmid_toxin/cell-grow_inhib"/>
</dbReference>
<reference evidence="2 3" key="1">
    <citation type="journal article" date="2016" name="Nat. Commun.">
        <title>Thousands of microbial genomes shed light on interconnected biogeochemical processes in an aquifer system.</title>
        <authorList>
            <person name="Anantharaman K."/>
            <person name="Brown C.T."/>
            <person name="Hug L.A."/>
            <person name="Sharon I."/>
            <person name="Castelle C.J."/>
            <person name="Probst A.J."/>
            <person name="Thomas B.C."/>
            <person name="Singh A."/>
            <person name="Wilkins M.J."/>
            <person name="Karaoz U."/>
            <person name="Brodie E.L."/>
            <person name="Williams K.H."/>
            <person name="Hubbard S.S."/>
            <person name="Banfield J.F."/>
        </authorList>
    </citation>
    <scope>NUCLEOTIDE SEQUENCE [LARGE SCALE GENOMIC DNA]</scope>
</reference>
<gene>
    <name evidence="2" type="ORF">A2W58_03280</name>
</gene>
<dbReference type="GO" id="GO:0016075">
    <property type="term" value="P:rRNA catabolic process"/>
    <property type="evidence" value="ECO:0007669"/>
    <property type="project" value="TreeGrafter"/>
</dbReference>
<dbReference type="Proteomes" id="UP000179264">
    <property type="component" value="Unassembled WGS sequence"/>
</dbReference>
<sequence>MVKKLSIPQRGDIVWIDFSPTKGHEQSGLRPSVVISSSQYNLFSGLVLVCPMTSKRKDYFFEVIVEGPQGKSFVLADQIRFFDIEKRIKKTTGKVSTSEVNEILGRASTLFK</sequence>
<comment type="similarity">
    <text evidence="1">Belongs to the PemK/MazF family.</text>
</comment>
<dbReference type="Pfam" id="PF02452">
    <property type="entry name" value="PemK_toxin"/>
    <property type="match status" value="1"/>
</dbReference>
<keyword evidence="1" id="KW-0378">Hydrolase</keyword>
<comment type="function">
    <text evidence="1">Toxic component of a type II toxin-antitoxin (TA) system.</text>
</comment>
<dbReference type="PIRSF" id="PIRSF033490">
    <property type="entry name" value="MazF"/>
    <property type="match status" value="1"/>
</dbReference>
<dbReference type="EMBL" id="MHVL01000034">
    <property type="protein sequence ID" value="OHA92846.1"/>
    <property type="molecule type" value="Genomic_DNA"/>
</dbReference>
<name>A0A1G2T6E8_9BACT</name>
<proteinExistence type="inferred from homology"/>
<dbReference type="PANTHER" id="PTHR33988:SF3">
    <property type="entry name" value="ENDORIBONUCLEASE TOXIN CHPB-RELATED"/>
    <property type="match status" value="1"/>
</dbReference>